<proteinExistence type="predicted"/>
<dbReference type="Proteomes" id="UP000269396">
    <property type="component" value="Unassembled WGS sequence"/>
</dbReference>
<dbReference type="AlphaFoldDB" id="A0A183PC02"/>
<protein>
    <submittedName>
        <fullName evidence="1">Uncharacterized protein</fullName>
    </submittedName>
</protein>
<dbReference type="EMBL" id="UZAL01031899">
    <property type="protein sequence ID" value="VDP59510.1"/>
    <property type="molecule type" value="Genomic_DNA"/>
</dbReference>
<gene>
    <name evidence="1" type="ORF">SMTD_LOCUS11888</name>
</gene>
<organism evidence="1 2">
    <name type="scientific">Schistosoma mattheei</name>
    <dbReference type="NCBI Taxonomy" id="31246"/>
    <lineage>
        <taxon>Eukaryota</taxon>
        <taxon>Metazoa</taxon>
        <taxon>Spiralia</taxon>
        <taxon>Lophotrochozoa</taxon>
        <taxon>Platyhelminthes</taxon>
        <taxon>Trematoda</taxon>
        <taxon>Digenea</taxon>
        <taxon>Strigeidida</taxon>
        <taxon>Schistosomatoidea</taxon>
        <taxon>Schistosomatidae</taxon>
        <taxon>Schistosoma</taxon>
    </lineage>
</organism>
<name>A0A183PC02_9TREM</name>
<keyword evidence="2" id="KW-1185">Reference proteome</keyword>
<accession>A0A183PC02</accession>
<evidence type="ECO:0000313" key="2">
    <source>
        <dbReference type="Proteomes" id="UP000269396"/>
    </source>
</evidence>
<sequence>MIVFVFEKLTTVKSVPTFVSKLRFSLKPNAGETIFSPVLSGFPFNVSSLFTDCDRDDDSMKRGLLSFKSNT</sequence>
<reference evidence="1 2" key="1">
    <citation type="submission" date="2018-11" db="EMBL/GenBank/DDBJ databases">
        <authorList>
            <consortium name="Pathogen Informatics"/>
        </authorList>
    </citation>
    <scope>NUCLEOTIDE SEQUENCE [LARGE SCALE GENOMIC DNA]</scope>
    <source>
        <strain>Denwood</strain>
        <strain evidence="2">Zambia</strain>
    </source>
</reference>
<evidence type="ECO:0000313" key="1">
    <source>
        <dbReference type="EMBL" id="VDP59510.1"/>
    </source>
</evidence>